<dbReference type="GO" id="GO:0016788">
    <property type="term" value="F:hydrolase activity, acting on ester bonds"/>
    <property type="evidence" value="ECO:0007669"/>
    <property type="project" value="TreeGrafter"/>
</dbReference>
<dbReference type="InterPro" id="IPR004843">
    <property type="entry name" value="Calcineurin-like_PHP"/>
</dbReference>
<sequence>MLSYTKESFEIIQLTDIHLGQMPFNDEDLLTLEKIDQLLASTAADLLCITGDLMWTHGVKNPEKTYHALINILNKYDIPVVVTYGNHDSEESVTRTDLREIEKNINHLVEKKHAFIDSYNKESYAVEIYHHDQLSNVLYIFDSGDYPTNSLDGYD</sequence>
<organism evidence="1 2">
    <name type="scientific">Vagococcus zengguangii</name>
    <dbReference type="NCBI Taxonomy" id="2571750"/>
    <lineage>
        <taxon>Bacteria</taxon>
        <taxon>Bacillati</taxon>
        <taxon>Bacillota</taxon>
        <taxon>Bacilli</taxon>
        <taxon>Lactobacillales</taxon>
        <taxon>Enterococcaceae</taxon>
        <taxon>Vagococcus</taxon>
    </lineage>
</organism>
<dbReference type="Gene3D" id="3.60.21.10">
    <property type="match status" value="1"/>
</dbReference>
<dbReference type="AlphaFoldDB" id="A0A4D7CT11"/>
<dbReference type="Proteomes" id="UP000298615">
    <property type="component" value="Chromosome"/>
</dbReference>
<protein>
    <submittedName>
        <fullName evidence="1">Uncharacterized protein</fullName>
    </submittedName>
</protein>
<evidence type="ECO:0000313" key="2">
    <source>
        <dbReference type="Proteomes" id="UP000298615"/>
    </source>
</evidence>
<dbReference type="EMBL" id="CP039712">
    <property type="protein sequence ID" value="QCI85610.1"/>
    <property type="molecule type" value="Genomic_DNA"/>
</dbReference>
<dbReference type="OrthoDB" id="9816081at2"/>
<dbReference type="RefSeq" id="WP_136952456.1">
    <property type="nucleotide sequence ID" value="NZ_CP039712.1"/>
</dbReference>
<name>A0A4D7CT11_9ENTE</name>
<evidence type="ECO:0000313" key="1">
    <source>
        <dbReference type="EMBL" id="QCI85610.1"/>
    </source>
</evidence>
<reference evidence="1 2" key="1">
    <citation type="submission" date="2019-04" db="EMBL/GenBank/DDBJ databases">
        <title>Vagococcus sp. nov., isolated from faeces of yaks (Bos grunniens).</title>
        <authorList>
            <person name="Ge Y."/>
        </authorList>
    </citation>
    <scope>NUCLEOTIDE SEQUENCE [LARGE SCALE GENOMIC DNA]</scope>
    <source>
        <strain evidence="1 2">MN-17</strain>
    </source>
</reference>
<gene>
    <name evidence="1" type="ORF">FA707_00895</name>
</gene>
<dbReference type="KEGG" id="vao:FA707_00895"/>
<dbReference type="PANTHER" id="PTHR32440:SF11">
    <property type="entry name" value="METALLOPHOSPHOESTERASE DOMAIN-CONTAINING PROTEIN"/>
    <property type="match status" value="1"/>
</dbReference>
<proteinExistence type="predicted"/>
<dbReference type="GO" id="GO:0005737">
    <property type="term" value="C:cytoplasm"/>
    <property type="evidence" value="ECO:0007669"/>
    <property type="project" value="TreeGrafter"/>
</dbReference>
<dbReference type="Pfam" id="PF00149">
    <property type="entry name" value="Metallophos"/>
    <property type="match status" value="1"/>
</dbReference>
<keyword evidence="2" id="KW-1185">Reference proteome</keyword>
<dbReference type="InterPro" id="IPR029052">
    <property type="entry name" value="Metallo-depent_PP-like"/>
</dbReference>
<dbReference type="PANTHER" id="PTHR32440">
    <property type="entry name" value="PHOSPHATASE DCR2-RELATED-RELATED"/>
    <property type="match status" value="1"/>
</dbReference>
<accession>A0A4D7CT11</accession>
<dbReference type="SUPFAM" id="SSF56300">
    <property type="entry name" value="Metallo-dependent phosphatases"/>
    <property type="match status" value="1"/>
</dbReference>